<keyword evidence="2" id="KW-1185">Reference proteome</keyword>
<gene>
    <name evidence="1" type="ORF">PISMIDRAFT_537689</name>
</gene>
<proteinExistence type="predicted"/>
<dbReference type="GO" id="GO:0031297">
    <property type="term" value="P:replication fork processing"/>
    <property type="evidence" value="ECO:0007669"/>
    <property type="project" value="InterPro"/>
</dbReference>
<dbReference type="STRING" id="765257.A0A0C9YXX2"/>
<dbReference type="GO" id="GO:0006281">
    <property type="term" value="P:DNA repair"/>
    <property type="evidence" value="ECO:0007669"/>
    <property type="project" value="InterPro"/>
</dbReference>
<dbReference type="GO" id="GO:0005634">
    <property type="term" value="C:nucleus"/>
    <property type="evidence" value="ECO:0007669"/>
    <property type="project" value="InterPro"/>
</dbReference>
<organism evidence="1 2">
    <name type="scientific">Pisolithus microcarpus 441</name>
    <dbReference type="NCBI Taxonomy" id="765257"/>
    <lineage>
        <taxon>Eukaryota</taxon>
        <taxon>Fungi</taxon>
        <taxon>Dikarya</taxon>
        <taxon>Basidiomycota</taxon>
        <taxon>Agaricomycotina</taxon>
        <taxon>Agaricomycetes</taxon>
        <taxon>Agaricomycetidae</taxon>
        <taxon>Boletales</taxon>
        <taxon>Sclerodermatineae</taxon>
        <taxon>Pisolithaceae</taxon>
        <taxon>Pisolithus</taxon>
    </lineage>
</organism>
<reference evidence="2" key="2">
    <citation type="submission" date="2015-01" db="EMBL/GenBank/DDBJ databases">
        <title>Evolutionary Origins and Diversification of the Mycorrhizal Mutualists.</title>
        <authorList>
            <consortium name="DOE Joint Genome Institute"/>
            <consortium name="Mycorrhizal Genomics Consortium"/>
            <person name="Kohler A."/>
            <person name="Kuo A."/>
            <person name="Nagy L.G."/>
            <person name="Floudas D."/>
            <person name="Copeland A."/>
            <person name="Barry K.W."/>
            <person name="Cichocki N."/>
            <person name="Veneault-Fourrey C."/>
            <person name="LaButti K."/>
            <person name="Lindquist E.A."/>
            <person name="Lipzen A."/>
            <person name="Lundell T."/>
            <person name="Morin E."/>
            <person name="Murat C."/>
            <person name="Riley R."/>
            <person name="Ohm R."/>
            <person name="Sun H."/>
            <person name="Tunlid A."/>
            <person name="Henrissat B."/>
            <person name="Grigoriev I.V."/>
            <person name="Hibbett D.S."/>
            <person name="Martin F."/>
        </authorList>
    </citation>
    <scope>NUCLEOTIDE SEQUENCE [LARGE SCALE GENOMIC DNA]</scope>
    <source>
        <strain evidence="2">441</strain>
    </source>
</reference>
<dbReference type="HOGENOM" id="CLU_2122036_0_0_1"/>
<dbReference type="InterPro" id="IPR019021">
    <property type="entry name" value="Mms22"/>
</dbReference>
<reference evidence="1 2" key="1">
    <citation type="submission" date="2014-04" db="EMBL/GenBank/DDBJ databases">
        <authorList>
            <consortium name="DOE Joint Genome Institute"/>
            <person name="Kuo A."/>
            <person name="Kohler A."/>
            <person name="Costa M.D."/>
            <person name="Nagy L.G."/>
            <person name="Floudas D."/>
            <person name="Copeland A."/>
            <person name="Barry K.W."/>
            <person name="Cichocki N."/>
            <person name="Veneault-Fourrey C."/>
            <person name="LaButti K."/>
            <person name="Lindquist E.A."/>
            <person name="Lipzen A."/>
            <person name="Lundell T."/>
            <person name="Morin E."/>
            <person name="Murat C."/>
            <person name="Sun H."/>
            <person name="Tunlid A."/>
            <person name="Henrissat B."/>
            <person name="Grigoriev I.V."/>
            <person name="Hibbett D.S."/>
            <person name="Martin F."/>
            <person name="Nordberg H.P."/>
            <person name="Cantor M.N."/>
            <person name="Hua S.X."/>
        </authorList>
    </citation>
    <scope>NUCLEOTIDE SEQUENCE [LARGE SCALE GENOMIC DNA]</scope>
    <source>
        <strain evidence="1 2">441</strain>
    </source>
</reference>
<dbReference type="Pfam" id="PF09462">
    <property type="entry name" value="Mus7"/>
    <property type="match status" value="1"/>
</dbReference>
<protein>
    <submittedName>
        <fullName evidence="1">Uncharacterized protein</fullName>
    </submittedName>
</protein>
<name>A0A0C9YXX2_9AGAM</name>
<dbReference type="EMBL" id="KN833749">
    <property type="protein sequence ID" value="KIK21621.1"/>
    <property type="molecule type" value="Genomic_DNA"/>
</dbReference>
<dbReference type="Proteomes" id="UP000054018">
    <property type="component" value="Unassembled WGS sequence"/>
</dbReference>
<dbReference type="AlphaFoldDB" id="A0A0C9YXX2"/>
<accession>A0A0C9YXX2</accession>
<evidence type="ECO:0000313" key="1">
    <source>
        <dbReference type="EMBL" id="KIK21621.1"/>
    </source>
</evidence>
<dbReference type="OrthoDB" id="10529954at2759"/>
<sequence length="114" mass="13447">MGFGRCCPEDIVLTANQEKEGQFTPRVLRKRDNYLTCVVSRCFSLWSRWHCCLDEAVPMFKTLHQIFRSHNFVNLGNERSTYMGFLEHGNLELLSKSDRHDSVFEIFLKMVVQR</sequence>
<evidence type="ECO:0000313" key="2">
    <source>
        <dbReference type="Proteomes" id="UP000054018"/>
    </source>
</evidence>